<evidence type="ECO:0000256" key="1">
    <source>
        <dbReference type="ARBA" id="ARBA00001922"/>
    </source>
</evidence>
<dbReference type="SUPFAM" id="SSF52242">
    <property type="entry name" value="Cobalamin (vitamin B12)-binding domain"/>
    <property type="match status" value="1"/>
</dbReference>
<dbReference type="EMBL" id="FWXF01000001">
    <property type="protein sequence ID" value="SMC16777.1"/>
    <property type="molecule type" value="Genomic_DNA"/>
</dbReference>
<dbReference type="RefSeq" id="WP_084055648.1">
    <property type="nucleotide sequence ID" value="NZ_FWXF01000001.1"/>
</dbReference>
<dbReference type="Gene3D" id="3.40.50.280">
    <property type="entry name" value="Cobalamin-binding domain"/>
    <property type="match status" value="1"/>
</dbReference>
<proteinExistence type="predicted"/>
<name>A0A1W1WYS5_9BACT</name>
<dbReference type="InterPro" id="IPR036724">
    <property type="entry name" value="Cobalamin-bd_sf"/>
</dbReference>
<protein>
    <submittedName>
        <fullName evidence="7">Methylmalonyl-CoA mutase, C-terminal domain</fullName>
    </submittedName>
</protein>
<keyword evidence="3" id="KW-0479">Metal-binding</keyword>
<dbReference type="NCBIfam" id="TIGR00640">
    <property type="entry name" value="acid_CoA_mut_C"/>
    <property type="match status" value="1"/>
</dbReference>
<dbReference type="InterPro" id="IPR006159">
    <property type="entry name" value="Acid_CoA_mut_C"/>
</dbReference>
<feature type="domain" description="B12-binding" evidence="6">
    <location>
        <begin position="4"/>
        <end position="131"/>
    </location>
</feature>
<dbReference type="GO" id="GO:0031419">
    <property type="term" value="F:cobalamin binding"/>
    <property type="evidence" value="ECO:0007669"/>
    <property type="project" value="UniProtKB-KW"/>
</dbReference>
<dbReference type="AlphaFoldDB" id="A0A1W1WYS5"/>
<comment type="cofactor">
    <cofactor evidence="1">
        <name>adenosylcob(III)alamin</name>
        <dbReference type="ChEBI" id="CHEBI:18408"/>
    </cofactor>
</comment>
<dbReference type="GO" id="GO:0016853">
    <property type="term" value="F:isomerase activity"/>
    <property type="evidence" value="ECO:0007669"/>
    <property type="project" value="UniProtKB-KW"/>
</dbReference>
<dbReference type="Pfam" id="PF02310">
    <property type="entry name" value="B12-binding"/>
    <property type="match status" value="1"/>
</dbReference>
<keyword evidence="4" id="KW-0413">Isomerase</keyword>
<dbReference type="InterPro" id="IPR006158">
    <property type="entry name" value="Cobalamin-bd"/>
</dbReference>
<keyword evidence="5" id="KW-0170">Cobalt</keyword>
<evidence type="ECO:0000256" key="4">
    <source>
        <dbReference type="ARBA" id="ARBA00023235"/>
    </source>
</evidence>
<keyword evidence="8" id="KW-1185">Reference proteome</keyword>
<evidence type="ECO:0000313" key="8">
    <source>
        <dbReference type="Proteomes" id="UP000192783"/>
    </source>
</evidence>
<evidence type="ECO:0000256" key="2">
    <source>
        <dbReference type="ARBA" id="ARBA00022628"/>
    </source>
</evidence>
<keyword evidence="2" id="KW-0846">Cobalamin</keyword>
<dbReference type="GO" id="GO:0046872">
    <property type="term" value="F:metal ion binding"/>
    <property type="evidence" value="ECO:0007669"/>
    <property type="project" value="UniProtKB-KW"/>
</dbReference>
<dbReference type="OrthoDB" id="5513312at2"/>
<dbReference type="Proteomes" id="UP000192783">
    <property type="component" value="Unassembled WGS sequence"/>
</dbReference>
<evidence type="ECO:0000259" key="6">
    <source>
        <dbReference type="PROSITE" id="PS51332"/>
    </source>
</evidence>
<evidence type="ECO:0000256" key="5">
    <source>
        <dbReference type="ARBA" id="ARBA00023285"/>
    </source>
</evidence>
<sequence length="136" mass="15024">MSERKVRILMAKFGEGHQEALMRLAGAFSEAGFEVIYTESEDPRAIVNAALQESVDHIGVTTLPGASVEDFRTLFALLKENGAHSVAVTAGGYFDEAAVDQLKQLGLVTFFPKGTTYEELIDWARRNIRRADQEAF</sequence>
<reference evidence="7 8" key="1">
    <citation type="submission" date="2017-04" db="EMBL/GenBank/DDBJ databases">
        <authorList>
            <person name="Afonso C.L."/>
            <person name="Miller P.J."/>
            <person name="Scott M.A."/>
            <person name="Spackman E."/>
            <person name="Goraichik I."/>
            <person name="Dimitrov K.M."/>
            <person name="Suarez D.L."/>
            <person name="Swayne D.E."/>
        </authorList>
    </citation>
    <scope>NUCLEOTIDE SEQUENCE [LARGE SCALE GENOMIC DNA]</scope>
    <source>
        <strain evidence="7 8">DSM 13146</strain>
    </source>
</reference>
<organism evidence="7 8">
    <name type="scientific">Desulfacinum hydrothermale DSM 13146</name>
    <dbReference type="NCBI Taxonomy" id="1121390"/>
    <lineage>
        <taxon>Bacteria</taxon>
        <taxon>Pseudomonadati</taxon>
        <taxon>Thermodesulfobacteriota</taxon>
        <taxon>Syntrophobacteria</taxon>
        <taxon>Syntrophobacterales</taxon>
        <taxon>Syntrophobacteraceae</taxon>
        <taxon>Desulfacinum</taxon>
    </lineage>
</organism>
<gene>
    <name evidence="7" type="ORF">SAMN02746041_00168</name>
</gene>
<dbReference type="PROSITE" id="PS51332">
    <property type="entry name" value="B12_BINDING"/>
    <property type="match status" value="1"/>
</dbReference>
<dbReference type="STRING" id="1121390.SAMN02746041_00168"/>
<evidence type="ECO:0000256" key="3">
    <source>
        <dbReference type="ARBA" id="ARBA00022723"/>
    </source>
</evidence>
<evidence type="ECO:0000313" key="7">
    <source>
        <dbReference type="EMBL" id="SMC16777.1"/>
    </source>
</evidence>
<accession>A0A1W1WYS5</accession>